<dbReference type="PANTHER" id="PTHR30478:SF0">
    <property type="entry name" value="BETA SLIDING CLAMP"/>
    <property type="match status" value="1"/>
</dbReference>
<evidence type="ECO:0000256" key="6">
    <source>
        <dbReference type="ARBA" id="ARBA00022705"/>
    </source>
</evidence>
<dbReference type="Pfam" id="PF02767">
    <property type="entry name" value="DNA_pol3_beta_2"/>
    <property type="match status" value="1"/>
</dbReference>
<dbReference type="Gene3D" id="3.70.10.10">
    <property type="match status" value="1"/>
</dbReference>
<comment type="subunit">
    <text evidence="9">Forms a ring-shaped head-to-tail homodimer around DNA.</text>
</comment>
<keyword evidence="4 9" id="KW-0808">Transferase</keyword>
<comment type="subcellular location">
    <subcellularLocation>
        <location evidence="1 9">Cytoplasm</location>
    </subcellularLocation>
</comment>
<protein>
    <recommendedName>
        <fullName evidence="9">Beta sliding clamp</fullName>
    </recommendedName>
</protein>
<keyword evidence="5 9" id="KW-0548">Nucleotidyltransferase</keyword>
<dbReference type="Pfam" id="PF00712">
    <property type="entry name" value="DNA_pol3_beta"/>
    <property type="match status" value="1"/>
</dbReference>
<reference evidence="13 14" key="1">
    <citation type="journal article" date="2016" name="Nat. Commun.">
        <title>Thousands of microbial genomes shed light on interconnected biogeochemical processes in an aquifer system.</title>
        <authorList>
            <person name="Anantharaman K."/>
            <person name="Brown C.T."/>
            <person name="Hug L.A."/>
            <person name="Sharon I."/>
            <person name="Castelle C.J."/>
            <person name="Probst A.J."/>
            <person name="Thomas B.C."/>
            <person name="Singh A."/>
            <person name="Wilkins M.J."/>
            <person name="Karaoz U."/>
            <person name="Brodie E.L."/>
            <person name="Williams K.H."/>
            <person name="Hubbard S.S."/>
            <person name="Banfield J.F."/>
        </authorList>
    </citation>
    <scope>NUCLEOTIDE SEQUENCE [LARGE SCALE GENOMIC DNA]</scope>
</reference>
<proteinExistence type="inferred from homology"/>
<dbReference type="Gene3D" id="3.10.150.10">
    <property type="entry name" value="DNA Polymerase III, subunit A, domain 2"/>
    <property type="match status" value="1"/>
</dbReference>
<evidence type="ECO:0000256" key="2">
    <source>
        <dbReference type="ARBA" id="ARBA00010752"/>
    </source>
</evidence>
<dbReference type="PIRSF" id="PIRSF000804">
    <property type="entry name" value="DNA_pol_III_b"/>
    <property type="match status" value="1"/>
</dbReference>
<evidence type="ECO:0000256" key="4">
    <source>
        <dbReference type="ARBA" id="ARBA00022679"/>
    </source>
</evidence>
<dbReference type="GO" id="GO:0003677">
    <property type="term" value="F:DNA binding"/>
    <property type="evidence" value="ECO:0007669"/>
    <property type="project" value="UniProtKB-UniRule"/>
</dbReference>
<evidence type="ECO:0000256" key="3">
    <source>
        <dbReference type="ARBA" id="ARBA00022490"/>
    </source>
</evidence>
<comment type="similarity">
    <text evidence="2 9">Belongs to the beta sliding clamp family.</text>
</comment>
<dbReference type="PANTHER" id="PTHR30478">
    <property type="entry name" value="DNA POLYMERASE III SUBUNIT BETA"/>
    <property type="match status" value="1"/>
</dbReference>
<dbReference type="GO" id="GO:0006271">
    <property type="term" value="P:DNA strand elongation involved in DNA replication"/>
    <property type="evidence" value="ECO:0007669"/>
    <property type="project" value="TreeGrafter"/>
</dbReference>
<dbReference type="AlphaFoldDB" id="A0A1G1Z1R0"/>
<dbReference type="GO" id="GO:0005737">
    <property type="term" value="C:cytoplasm"/>
    <property type="evidence" value="ECO:0007669"/>
    <property type="project" value="UniProtKB-SubCell"/>
</dbReference>
<evidence type="ECO:0000313" key="14">
    <source>
        <dbReference type="Proteomes" id="UP000178515"/>
    </source>
</evidence>
<evidence type="ECO:0000259" key="12">
    <source>
        <dbReference type="Pfam" id="PF02768"/>
    </source>
</evidence>
<dbReference type="STRING" id="1797689.A3F24_02710"/>
<dbReference type="InterPro" id="IPR022634">
    <property type="entry name" value="DNA_polIII_beta_N"/>
</dbReference>
<keyword evidence="8" id="KW-0238">DNA-binding</keyword>
<dbReference type="CDD" id="cd00140">
    <property type="entry name" value="beta_clamp"/>
    <property type="match status" value="1"/>
</dbReference>
<comment type="caution">
    <text evidence="13">The sequence shown here is derived from an EMBL/GenBank/DDBJ whole genome shotgun (WGS) entry which is preliminary data.</text>
</comment>
<dbReference type="Proteomes" id="UP000178515">
    <property type="component" value="Unassembled WGS sequence"/>
</dbReference>
<feature type="domain" description="DNA polymerase III beta sliding clamp N-terminal" evidence="10">
    <location>
        <begin position="1"/>
        <end position="118"/>
    </location>
</feature>
<dbReference type="NCBIfam" id="TIGR00663">
    <property type="entry name" value="dnan"/>
    <property type="match status" value="1"/>
</dbReference>
<evidence type="ECO:0000256" key="1">
    <source>
        <dbReference type="ARBA" id="ARBA00004496"/>
    </source>
</evidence>
<organism evidence="13 14">
    <name type="scientific">Candidatus Colwellbacteria bacterium RIFCSPHIGHO2_12_FULL_44_17</name>
    <dbReference type="NCBI Taxonomy" id="1797689"/>
    <lineage>
        <taxon>Bacteria</taxon>
        <taxon>Candidatus Colwelliibacteriota</taxon>
    </lineage>
</organism>
<comment type="function">
    <text evidence="9">Confers DNA tethering and processivity to DNA polymerases and other proteins. Acts as a clamp, forming a ring around DNA (a reaction catalyzed by the clamp-loading complex) which diffuses in an ATP-independent manner freely and bidirectionally along dsDNA. Initially characterized for its ability to contact the catalytic subunit of DNA polymerase III (Pol III), a complex, multichain enzyme responsible for most of the replicative synthesis in bacteria; Pol III exhibits 3'-5' exonuclease proofreading activity. The beta chain is required for initiation of replication as well as for processivity of DNA replication.</text>
</comment>
<dbReference type="GO" id="GO:0003887">
    <property type="term" value="F:DNA-directed DNA polymerase activity"/>
    <property type="evidence" value="ECO:0007669"/>
    <property type="project" value="UniProtKB-UniRule"/>
</dbReference>
<evidence type="ECO:0000259" key="10">
    <source>
        <dbReference type="Pfam" id="PF00712"/>
    </source>
</evidence>
<evidence type="ECO:0000256" key="5">
    <source>
        <dbReference type="ARBA" id="ARBA00022695"/>
    </source>
</evidence>
<dbReference type="EMBL" id="MHIX01000040">
    <property type="protein sequence ID" value="OGY58583.1"/>
    <property type="molecule type" value="Genomic_DNA"/>
</dbReference>
<dbReference type="GO" id="GO:0008408">
    <property type="term" value="F:3'-5' exonuclease activity"/>
    <property type="evidence" value="ECO:0007669"/>
    <property type="project" value="InterPro"/>
</dbReference>
<dbReference type="GO" id="GO:0009360">
    <property type="term" value="C:DNA polymerase III complex"/>
    <property type="evidence" value="ECO:0007669"/>
    <property type="project" value="InterPro"/>
</dbReference>
<evidence type="ECO:0000313" key="13">
    <source>
        <dbReference type="EMBL" id="OGY58583.1"/>
    </source>
</evidence>
<dbReference type="InterPro" id="IPR001001">
    <property type="entry name" value="DNA_polIII_beta"/>
</dbReference>
<accession>A0A1G1Z1R0</accession>
<sequence>MKIVVLKNNLQEGLSAVGRSIGENLNLPILKNILLKTSSNQLTLSSTNLELAITSSISGKVLEEGLLSIPFDVLFNIVNNLTNERVHLESKGFNLILKTDNYEALLQGVDPQDFPIIPKIKNTKEFIEINSTLFKESITRVVNAAQISELRPEISGVLIDISPSALKFAATDSFRLAERVLTSQQFKTTISQSIKVIIPLRTIQEMVRVVKEDISVQVFIDSNQALFKVDGLEVVSRLIEGAFPDYNPIIPQITETEFTVQREQFINAVKLTSSFANRVNELTLKVEGGEKVIKLYSSDTNLGENNYLIPSKVKGSDVVVIFNWRYLLDGLKNIPTNEVLFGLNGDSRPAVLKAPEDTSYLYILMPVKPT</sequence>
<keyword evidence="3 9" id="KW-0963">Cytoplasm</keyword>
<dbReference type="SMART" id="SM00480">
    <property type="entry name" value="POL3Bc"/>
    <property type="match status" value="1"/>
</dbReference>
<name>A0A1G1Z1R0_9BACT</name>
<evidence type="ECO:0000256" key="7">
    <source>
        <dbReference type="ARBA" id="ARBA00022932"/>
    </source>
</evidence>
<feature type="domain" description="DNA polymerase III beta sliding clamp central" evidence="11">
    <location>
        <begin position="128"/>
        <end position="245"/>
    </location>
</feature>
<dbReference type="Pfam" id="PF02768">
    <property type="entry name" value="DNA_pol3_beta_3"/>
    <property type="match status" value="1"/>
</dbReference>
<dbReference type="SUPFAM" id="SSF55979">
    <property type="entry name" value="DNA clamp"/>
    <property type="match status" value="3"/>
</dbReference>
<gene>
    <name evidence="13" type="ORF">A3F24_02710</name>
</gene>
<dbReference type="InterPro" id="IPR022637">
    <property type="entry name" value="DNA_polIII_beta_cen"/>
</dbReference>
<keyword evidence="7 9" id="KW-0239">DNA-directed DNA polymerase</keyword>
<feature type="domain" description="DNA polymerase III beta sliding clamp C-terminal" evidence="12">
    <location>
        <begin position="249"/>
        <end position="367"/>
    </location>
</feature>
<evidence type="ECO:0000259" key="11">
    <source>
        <dbReference type="Pfam" id="PF02767"/>
    </source>
</evidence>
<dbReference type="InterPro" id="IPR046938">
    <property type="entry name" value="DNA_clamp_sf"/>
</dbReference>
<evidence type="ECO:0000256" key="8">
    <source>
        <dbReference type="ARBA" id="ARBA00023125"/>
    </source>
</evidence>
<dbReference type="InterPro" id="IPR022635">
    <property type="entry name" value="DNA_polIII_beta_C"/>
</dbReference>
<evidence type="ECO:0000256" key="9">
    <source>
        <dbReference type="PIRNR" id="PIRNR000804"/>
    </source>
</evidence>
<keyword evidence="6 9" id="KW-0235">DNA replication</keyword>